<dbReference type="Pfam" id="PF08448">
    <property type="entry name" value="PAS_4"/>
    <property type="match status" value="1"/>
</dbReference>
<dbReference type="InterPro" id="IPR000014">
    <property type="entry name" value="PAS"/>
</dbReference>
<comment type="caution">
    <text evidence="7">The sequence shown here is derived from an EMBL/GenBank/DDBJ whole genome shotgun (WGS) entry which is preliminary data.</text>
</comment>
<dbReference type="NCBIfam" id="TIGR00229">
    <property type="entry name" value="sensory_box"/>
    <property type="match status" value="2"/>
</dbReference>
<dbReference type="Pfam" id="PF00571">
    <property type="entry name" value="CBS"/>
    <property type="match status" value="1"/>
</dbReference>
<dbReference type="SMART" id="SM00091">
    <property type="entry name" value="PAS"/>
    <property type="match status" value="3"/>
</dbReference>
<dbReference type="PROSITE" id="PS50112">
    <property type="entry name" value="PAS"/>
    <property type="match status" value="2"/>
</dbReference>
<proteinExistence type="predicted"/>
<dbReference type="Pfam" id="PF01590">
    <property type="entry name" value="GAF"/>
    <property type="match status" value="2"/>
</dbReference>
<dbReference type="PANTHER" id="PTHR44757:SF2">
    <property type="entry name" value="BIOFILM ARCHITECTURE MAINTENANCE PROTEIN MBAA"/>
    <property type="match status" value="1"/>
</dbReference>
<protein>
    <submittedName>
        <fullName evidence="7">PAS domain S-box-containing protein/diguanylate cyclase (GGDEF)-like protein</fullName>
    </submittedName>
</protein>
<dbReference type="SUPFAM" id="SSF55785">
    <property type="entry name" value="PYP-like sensor domain (PAS domain)"/>
    <property type="match status" value="3"/>
</dbReference>
<dbReference type="InterPro" id="IPR001610">
    <property type="entry name" value="PAC"/>
</dbReference>
<dbReference type="Gene3D" id="3.30.70.270">
    <property type="match status" value="1"/>
</dbReference>
<dbReference type="CDD" id="cd01949">
    <property type="entry name" value="GGDEF"/>
    <property type="match status" value="1"/>
</dbReference>
<dbReference type="InterPro" id="IPR035919">
    <property type="entry name" value="EAL_sf"/>
</dbReference>
<organism evidence="7 8">
    <name type="scientific">Inmirania thermothiophila</name>
    <dbReference type="NCBI Taxonomy" id="1750597"/>
    <lineage>
        <taxon>Bacteria</taxon>
        <taxon>Pseudomonadati</taxon>
        <taxon>Pseudomonadota</taxon>
        <taxon>Gammaproteobacteria</taxon>
        <taxon>Chromatiales</taxon>
        <taxon>Ectothiorhodospiraceae</taxon>
        <taxon>Inmirania</taxon>
    </lineage>
</organism>
<evidence type="ECO:0000313" key="8">
    <source>
        <dbReference type="Proteomes" id="UP000276634"/>
    </source>
</evidence>
<dbReference type="InterPro" id="IPR013655">
    <property type="entry name" value="PAS_fold_3"/>
</dbReference>
<dbReference type="SMART" id="SM00086">
    <property type="entry name" value="PAC"/>
    <property type="match status" value="2"/>
</dbReference>
<feature type="domain" description="PAC" evidence="3">
    <location>
        <begin position="911"/>
        <end position="963"/>
    </location>
</feature>
<feature type="domain" description="CBS" evidence="6">
    <location>
        <begin position="24"/>
        <end position="83"/>
    </location>
</feature>
<reference evidence="7 8" key="1">
    <citation type="submission" date="2018-11" db="EMBL/GenBank/DDBJ databases">
        <title>Genomic Encyclopedia of Type Strains, Phase IV (KMG-IV): sequencing the most valuable type-strain genomes for metagenomic binning, comparative biology and taxonomic classification.</title>
        <authorList>
            <person name="Goeker M."/>
        </authorList>
    </citation>
    <scope>NUCLEOTIDE SEQUENCE [LARGE SCALE GENOMIC DNA]</scope>
    <source>
        <strain evidence="7 8">DSM 100275</strain>
    </source>
</reference>
<evidence type="ECO:0000313" key="7">
    <source>
        <dbReference type="EMBL" id="ROR32792.1"/>
    </source>
</evidence>
<dbReference type="Gene3D" id="3.90.1280.20">
    <property type="match status" value="1"/>
</dbReference>
<dbReference type="InterPro" id="IPR052155">
    <property type="entry name" value="Biofilm_reg_signaling"/>
</dbReference>
<dbReference type="InterPro" id="IPR001633">
    <property type="entry name" value="EAL_dom"/>
</dbReference>
<feature type="domain" description="PAS" evidence="2">
    <location>
        <begin position="835"/>
        <end position="907"/>
    </location>
</feature>
<accession>A0A3N1Y582</accession>
<name>A0A3N1Y582_9GAMM</name>
<dbReference type="SMART" id="SM00267">
    <property type="entry name" value="GGDEF"/>
    <property type="match status" value="1"/>
</dbReference>
<dbReference type="InterPro" id="IPR029016">
    <property type="entry name" value="GAF-like_dom_sf"/>
</dbReference>
<dbReference type="RefSeq" id="WP_123401694.1">
    <property type="nucleotide sequence ID" value="NZ_RJVI01000002.1"/>
</dbReference>
<dbReference type="SMART" id="SM00065">
    <property type="entry name" value="GAF"/>
    <property type="match status" value="3"/>
</dbReference>
<dbReference type="Pfam" id="PF08447">
    <property type="entry name" value="PAS_3"/>
    <property type="match status" value="1"/>
</dbReference>
<evidence type="ECO:0000259" key="3">
    <source>
        <dbReference type="PROSITE" id="PS50113"/>
    </source>
</evidence>
<dbReference type="InterPro" id="IPR000700">
    <property type="entry name" value="PAS-assoc_C"/>
</dbReference>
<dbReference type="Pfam" id="PF12860">
    <property type="entry name" value="PAS_7"/>
    <property type="match status" value="1"/>
</dbReference>
<dbReference type="SUPFAM" id="SSF54631">
    <property type="entry name" value="CBS-domain pair"/>
    <property type="match status" value="1"/>
</dbReference>
<dbReference type="Pfam" id="PF13185">
    <property type="entry name" value="GAF_2"/>
    <property type="match status" value="1"/>
</dbReference>
<keyword evidence="8" id="KW-1185">Reference proteome</keyword>
<dbReference type="NCBIfam" id="TIGR00254">
    <property type="entry name" value="GGDEF"/>
    <property type="match status" value="1"/>
</dbReference>
<dbReference type="InterPro" id="IPR003018">
    <property type="entry name" value="GAF"/>
</dbReference>
<feature type="domain" description="EAL" evidence="4">
    <location>
        <begin position="1138"/>
        <end position="1394"/>
    </location>
</feature>
<dbReference type="Proteomes" id="UP000276634">
    <property type="component" value="Unassembled WGS sequence"/>
</dbReference>
<dbReference type="Gene3D" id="3.30.450.20">
    <property type="entry name" value="PAS domain"/>
    <property type="match status" value="3"/>
</dbReference>
<dbReference type="PROSITE" id="PS50113">
    <property type="entry name" value="PAC"/>
    <property type="match status" value="2"/>
</dbReference>
<dbReference type="SUPFAM" id="SSF141868">
    <property type="entry name" value="EAL domain-like"/>
    <property type="match status" value="1"/>
</dbReference>
<dbReference type="EMBL" id="RJVI01000002">
    <property type="protein sequence ID" value="ROR32792.1"/>
    <property type="molecule type" value="Genomic_DNA"/>
</dbReference>
<dbReference type="PROSITE" id="PS50883">
    <property type="entry name" value="EAL"/>
    <property type="match status" value="1"/>
</dbReference>
<dbReference type="InterPro" id="IPR035965">
    <property type="entry name" value="PAS-like_dom_sf"/>
</dbReference>
<dbReference type="InterPro" id="IPR013656">
    <property type="entry name" value="PAS_4"/>
</dbReference>
<dbReference type="PROSITE" id="PS50887">
    <property type="entry name" value="GGDEF"/>
    <property type="match status" value="1"/>
</dbReference>
<dbReference type="Gene3D" id="3.30.450.40">
    <property type="match status" value="3"/>
</dbReference>
<dbReference type="SMART" id="SM00052">
    <property type="entry name" value="EAL"/>
    <property type="match status" value="1"/>
</dbReference>
<dbReference type="InterPro" id="IPR000644">
    <property type="entry name" value="CBS_dom"/>
</dbReference>
<keyword evidence="1" id="KW-0129">CBS domain</keyword>
<dbReference type="Pfam" id="PF00990">
    <property type="entry name" value="GGDEF"/>
    <property type="match status" value="1"/>
</dbReference>
<dbReference type="PROSITE" id="PS51371">
    <property type="entry name" value="CBS"/>
    <property type="match status" value="1"/>
</dbReference>
<gene>
    <name evidence="7" type="ORF">EDC57_2004</name>
</gene>
<dbReference type="PANTHER" id="PTHR44757">
    <property type="entry name" value="DIGUANYLATE CYCLASE DGCP"/>
    <property type="match status" value="1"/>
</dbReference>
<evidence type="ECO:0000259" key="2">
    <source>
        <dbReference type="PROSITE" id="PS50112"/>
    </source>
</evidence>
<dbReference type="InterPro" id="IPR043128">
    <property type="entry name" value="Rev_trsase/Diguanyl_cyclase"/>
</dbReference>
<dbReference type="CDD" id="cd01948">
    <property type="entry name" value="EAL"/>
    <property type="match status" value="1"/>
</dbReference>
<evidence type="ECO:0000259" key="4">
    <source>
        <dbReference type="PROSITE" id="PS50883"/>
    </source>
</evidence>
<evidence type="ECO:0000259" key="6">
    <source>
        <dbReference type="PROSITE" id="PS51371"/>
    </source>
</evidence>
<dbReference type="InterPro" id="IPR046342">
    <property type="entry name" value="CBS_dom_sf"/>
</dbReference>
<sequence>MDLRADHLARLTAADALEPVPPDMSSAVPLGAVPARMPLGEALLRLERAHAEALPVVDESGALVGAVSRAGIRRALVEAEHAGVWEALASVAEAVPGAHPREFFVNLARQLAAVLGVRWAFVGRLVDPSSVTTLAVVDGGRPVEDFTYLLAGTPCEEVVNQGPCCYPEAVQARFPQDRLLAEMGVESYVGIPLADSTGRPLGILVGLHDAPMPPSREREPLLRIFAARAAAELERLERERMLGLHLDFQRVLGLVLERAQDPGPLEGFLAYALERLLALSWMGAGAGGAVLLREGDHLVRVAARGLPEPAASQCARVPVSAPLCGRVVRERRVVRWPAGAAECPLLDAADRGGWAVPLRHGEDVLGVLLLVGGEGGGEDAIGEAFVRALGDVLGGTIARRRDLEVMRRLSVAVEQSPASVLILDPEGRIEYANAEFEAQTGYAREEVLGRRPQDFLGSEGTPPEDREALLEAMRAGREWHGVVCDRHRDGRDVWVELHVAPVRDAEGRIRHYVSMATDVTAQREAEARAERRRALLEAVTDNIDEGILVLDADTRVVWYNRRYVEQWGLEPAFLDRRPSLEEVARELCRRGVYPPEAEEAVVADRRERFARGEASWIEAPRCDGRHTDIYIHPLPDGGYLLASHDVTARVQAAEALRRRLGIEETLAEVAQVLLAGGEGGLDEAVGRLARAAHVDHAFLYIAERGGDGRITQRLRAAWDAPGRPALRERLPEVPPADYPWSRARLAAGEAVIVRAGALPKGAEAEGRFLEAAGMGTVAALPVPRAAGGIQGFLGFGDDDPQRRWDADDLRALRAACAMIGAHLARLRSEARLRASEERYALAARGANDGLWDWDILAERVYYSPRWCEMLGYAEGELAPERETWCGRIHEEDRAAFERALERHLAGETPQFVCEFRMRHRDGGYRWMLARGLAVRDEAGRAVRMAGSMTDVTERREAQEQLLREAFYDGLTGLPNRALFEDRVSAAIARARRDPARRFAVLMLDLDRFQVVNDSLGHRMGDLLIKAVASRLEALMRPGDTVARLGGDEFAVLLEEVRDATAPVAVAERLMEELAVPFELQGQQVYTGASVGIVADGSGYREPEELLRDADTALHRAKRAGRGRHELFDTAMYERARFLMGLERDLRRAIEEGGLSAAYQPIVDLEQGRRLVGFEALARWTHPGRGPVSPGEFIPVAEEAGLIVSLGWWMLREACRQVRAWREQGVGGDVHVSVNVSARQFALPDFTRRVEAILAEEGAEPAWLRLEITESVLMAGGEVVEANLRALRGMGFRIYLDDFGTGFSSLSYLHRFPVDVIKIDRSFVAPLAEPGGESGLVRSIIALARDLGKDVVAEGVEALTQETLLRVLRCRYAQGYLYAAPLPAEEAAALLAAGARLAPREAG</sequence>
<dbReference type="OrthoDB" id="5603059at2"/>
<dbReference type="CDD" id="cd00130">
    <property type="entry name" value="PAS"/>
    <property type="match status" value="2"/>
</dbReference>
<evidence type="ECO:0000259" key="5">
    <source>
        <dbReference type="PROSITE" id="PS50887"/>
    </source>
</evidence>
<dbReference type="InterPro" id="IPR029787">
    <property type="entry name" value="Nucleotide_cyclase"/>
</dbReference>
<feature type="domain" description="PAS" evidence="2">
    <location>
        <begin position="405"/>
        <end position="474"/>
    </location>
</feature>
<feature type="domain" description="PAC" evidence="3">
    <location>
        <begin position="477"/>
        <end position="531"/>
    </location>
</feature>
<evidence type="ECO:0000256" key="1">
    <source>
        <dbReference type="PROSITE-ProRule" id="PRU00703"/>
    </source>
</evidence>
<dbReference type="Pfam" id="PF00563">
    <property type="entry name" value="EAL"/>
    <property type="match status" value="1"/>
</dbReference>
<feature type="domain" description="GGDEF" evidence="5">
    <location>
        <begin position="996"/>
        <end position="1129"/>
    </location>
</feature>
<dbReference type="InterPro" id="IPR000160">
    <property type="entry name" value="GGDEF_dom"/>
</dbReference>
<dbReference type="SUPFAM" id="SSF55073">
    <property type="entry name" value="Nucleotide cyclase"/>
    <property type="match status" value="1"/>
</dbReference>
<dbReference type="SUPFAM" id="SSF55781">
    <property type="entry name" value="GAF domain-like"/>
    <property type="match status" value="3"/>
</dbReference>
<dbReference type="Gene3D" id="3.20.20.450">
    <property type="entry name" value="EAL domain"/>
    <property type="match status" value="1"/>
</dbReference>